<dbReference type="AlphaFoldDB" id="A0A5C4V3G2"/>
<feature type="compositionally biased region" description="Acidic residues" evidence="1">
    <location>
        <begin position="52"/>
        <end position="66"/>
    </location>
</feature>
<protein>
    <submittedName>
        <fullName evidence="4">DUF4232 domain-containing protein</fullName>
    </submittedName>
</protein>
<sequence>MKIRAPHRRSRVRTAAVAALGVALTMASLTACQDDDKDSDNASSSQSSSDTGDSEGADEEGEDDGTDGGAGEDTGGEESASEEPNASDGEEPGGEPEVTGPEAGEESREVSAEEAAEIPPCAEDGTEVRITPVERPINYMLLTMTNTGDETCAAYYAPHLKLGEDAQAVTPRIEDTKPQSVVVLDPGQVAYAGLMTSDASGDSGEGHTIDSLGVTLADREDQPLGGLIDAPLPDGELYVDSAAQVTYWQSSLDNALY</sequence>
<feature type="region of interest" description="Disordered" evidence="1">
    <location>
        <begin position="33"/>
        <end position="127"/>
    </location>
</feature>
<feature type="chain" id="PRO_5039257296" evidence="2">
    <location>
        <begin position="32"/>
        <end position="257"/>
    </location>
</feature>
<organism evidence="4 5">
    <name type="scientific">Streptomyces sedi</name>
    <dbReference type="NCBI Taxonomy" id="555059"/>
    <lineage>
        <taxon>Bacteria</taxon>
        <taxon>Bacillati</taxon>
        <taxon>Actinomycetota</taxon>
        <taxon>Actinomycetes</taxon>
        <taxon>Kitasatosporales</taxon>
        <taxon>Streptomycetaceae</taxon>
        <taxon>Streptomyces</taxon>
    </lineage>
</organism>
<feature type="compositionally biased region" description="Low complexity" evidence="1">
    <location>
        <begin position="41"/>
        <end position="51"/>
    </location>
</feature>
<dbReference type="Proteomes" id="UP000311713">
    <property type="component" value="Unassembled WGS sequence"/>
</dbReference>
<feature type="signal peptide" evidence="2">
    <location>
        <begin position="1"/>
        <end position="31"/>
    </location>
</feature>
<accession>A0A5C4V3G2</accession>
<reference evidence="4 5" key="1">
    <citation type="submission" date="2019-06" db="EMBL/GenBank/DDBJ databases">
        <title>Draft genome of Streptomyces sedi sp. JCM16909.</title>
        <authorList>
            <person name="Klykleung N."/>
            <person name="Tanasupawat S."/>
            <person name="Kudo T."/>
            <person name="Yuki M."/>
            <person name="Ohkuma M."/>
        </authorList>
    </citation>
    <scope>NUCLEOTIDE SEQUENCE [LARGE SCALE GENOMIC DNA]</scope>
    <source>
        <strain evidence="4 5">JCM 16909</strain>
    </source>
</reference>
<evidence type="ECO:0000256" key="1">
    <source>
        <dbReference type="SAM" id="MobiDB-lite"/>
    </source>
</evidence>
<keyword evidence="2" id="KW-0732">Signal</keyword>
<dbReference type="PROSITE" id="PS51257">
    <property type="entry name" value="PROKAR_LIPOPROTEIN"/>
    <property type="match status" value="1"/>
</dbReference>
<proteinExistence type="predicted"/>
<evidence type="ECO:0000313" key="4">
    <source>
        <dbReference type="EMBL" id="TNM30327.1"/>
    </source>
</evidence>
<name>A0A5C4V3G2_9ACTN</name>
<keyword evidence="5" id="KW-1185">Reference proteome</keyword>
<dbReference type="EMBL" id="VDGT01000008">
    <property type="protein sequence ID" value="TNM30327.1"/>
    <property type="molecule type" value="Genomic_DNA"/>
</dbReference>
<evidence type="ECO:0000313" key="5">
    <source>
        <dbReference type="Proteomes" id="UP000311713"/>
    </source>
</evidence>
<dbReference type="Pfam" id="PF14016">
    <property type="entry name" value="DUF4232"/>
    <property type="match status" value="1"/>
</dbReference>
<feature type="domain" description="DUF4232" evidence="3">
    <location>
        <begin position="121"/>
        <end position="249"/>
    </location>
</feature>
<dbReference type="RefSeq" id="WP_139644786.1">
    <property type="nucleotide sequence ID" value="NZ_BAAAZS010000127.1"/>
</dbReference>
<comment type="caution">
    <text evidence="4">The sequence shown here is derived from an EMBL/GenBank/DDBJ whole genome shotgun (WGS) entry which is preliminary data.</text>
</comment>
<evidence type="ECO:0000259" key="3">
    <source>
        <dbReference type="Pfam" id="PF14016"/>
    </source>
</evidence>
<evidence type="ECO:0000256" key="2">
    <source>
        <dbReference type="SAM" id="SignalP"/>
    </source>
</evidence>
<gene>
    <name evidence="4" type="ORF">FH715_13370</name>
</gene>
<dbReference type="OrthoDB" id="3854042at2"/>
<dbReference type="InterPro" id="IPR025326">
    <property type="entry name" value="DUF4232"/>
</dbReference>